<dbReference type="AlphaFoldDB" id="A0A229T3K5"/>
<feature type="region of interest" description="Disordered" evidence="1">
    <location>
        <begin position="1"/>
        <end position="21"/>
    </location>
</feature>
<evidence type="ECO:0000313" key="3">
    <source>
        <dbReference type="Proteomes" id="UP000215199"/>
    </source>
</evidence>
<dbReference type="SUPFAM" id="SSF46689">
    <property type="entry name" value="Homeodomain-like"/>
    <property type="match status" value="1"/>
</dbReference>
<accession>A0A229T3K5</accession>
<comment type="caution">
    <text evidence="2">The sequence shown here is derived from an EMBL/GenBank/DDBJ whole genome shotgun (WGS) entry which is preliminary data.</text>
</comment>
<evidence type="ECO:0000313" key="2">
    <source>
        <dbReference type="EMBL" id="OXM65531.1"/>
    </source>
</evidence>
<sequence length="115" mass="12930">MTTPSPERAKPRRARQLSEQQVDKLTAAYQAGDTVYDLAERFKINRKTVSDILHRAGVQIRGRLAPDQVDEAVRLYAAGWSLARIGVTLDTTANTVRARLLDRGVRIRDPHGHTR</sequence>
<dbReference type="Gene3D" id="1.10.10.60">
    <property type="entry name" value="Homeodomain-like"/>
    <property type="match status" value="2"/>
</dbReference>
<reference evidence="3" key="1">
    <citation type="submission" date="2017-07" db="EMBL/GenBank/DDBJ databases">
        <title>Comparative genome mining reveals phylogenetic distribution patterns of secondary metabolites in Amycolatopsis.</title>
        <authorList>
            <person name="Adamek M."/>
            <person name="Alanjary M."/>
            <person name="Sales-Ortells H."/>
            <person name="Goodfellow M."/>
            <person name="Bull A.T."/>
            <person name="Kalinowski J."/>
            <person name="Ziemert N."/>
        </authorList>
    </citation>
    <scope>NUCLEOTIDE SEQUENCE [LARGE SCALE GENOMIC DNA]</scope>
    <source>
        <strain evidence="3">H5</strain>
    </source>
</reference>
<proteinExistence type="predicted"/>
<dbReference type="InterPro" id="IPR009057">
    <property type="entry name" value="Homeodomain-like_sf"/>
</dbReference>
<organism evidence="2 3">
    <name type="scientific">Amycolatopsis vastitatis</name>
    <dbReference type="NCBI Taxonomy" id="1905142"/>
    <lineage>
        <taxon>Bacteria</taxon>
        <taxon>Bacillati</taxon>
        <taxon>Actinomycetota</taxon>
        <taxon>Actinomycetes</taxon>
        <taxon>Pseudonocardiales</taxon>
        <taxon>Pseudonocardiaceae</taxon>
        <taxon>Amycolatopsis</taxon>
    </lineage>
</organism>
<dbReference type="OrthoDB" id="3035096at2"/>
<keyword evidence="3" id="KW-1185">Reference proteome</keyword>
<name>A0A229T3K5_9PSEU</name>
<dbReference type="EMBL" id="NMUL01000023">
    <property type="protein sequence ID" value="OXM65531.1"/>
    <property type="molecule type" value="Genomic_DNA"/>
</dbReference>
<evidence type="ECO:0000256" key="1">
    <source>
        <dbReference type="SAM" id="MobiDB-lite"/>
    </source>
</evidence>
<gene>
    <name evidence="2" type="ORF">CF165_23525</name>
</gene>
<protein>
    <submittedName>
        <fullName evidence="2">Helix-turn-helix domain containing protein</fullName>
    </submittedName>
</protein>
<dbReference type="Proteomes" id="UP000215199">
    <property type="component" value="Unassembled WGS sequence"/>
</dbReference>